<keyword evidence="5 7" id="KW-0378">Hydrolase</keyword>
<comment type="similarity">
    <text evidence="7">Belongs to the RnpA family.</text>
</comment>
<dbReference type="GO" id="GO:0004526">
    <property type="term" value="F:ribonuclease P activity"/>
    <property type="evidence" value="ECO:0007669"/>
    <property type="project" value="UniProtKB-UniRule"/>
</dbReference>
<dbReference type="InterPro" id="IPR014721">
    <property type="entry name" value="Ribsml_uS5_D2-typ_fold_subgr"/>
</dbReference>
<comment type="subunit">
    <text evidence="7">Consists of a catalytic RNA component (M1 or rnpB) and a protein subunit.</text>
</comment>
<evidence type="ECO:0000256" key="8">
    <source>
        <dbReference type="NCBIfam" id="TIGR00188"/>
    </source>
</evidence>
<evidence type="ECO:0000256" key="7">
    <source>
        <dbReference type="HAMAP-Rule" id="MF_00227"/>
    </source>
</evidence>
<name>A0A5A7MR82_9PROT</name>
<dbReference type="GO" id="GO:0042781">
    <property type="term" value="F:3'-tRNA processing endoribonuclease activity"/>
    <property type="evidence" value="ECO:0007669"/>
    <property type="project" value="TreeGrafter"/>
</dbReference>
<evidence type="ECO:0000256" key="1">
    <source>
        <dbReference type="ARBA" id="ARBA00002663"/>
    </source>
</evidence>
<evidence type="ECO:0000313" key="11">
    <source>
        <dbReference type="Proteomes" id="UP000322084"/>
    </source>
</evidence>
<evidence type="ECO:0000256" key="9">
    <source>
        <dbReference type="SAM" id="MobiDB-lite"/>
    </source>
</evidence>
<dbReference type="SUPFAM" id="SSF54211">
    <property type="entry name" value="Ribosomal protein S5 domain 2-like"/>
    <property type="match status" value="1"/>
</dbReference>
<reference evidence="10 11" key="1">
    <citation type="submission" date="2019-09" db="EMBL/GenBank/DDBJ databases">
        <title>NBRP : Genome information of microbial organism related human and environment.</title>
        <authorList>
            <person name="Hattori M."/>
            <person name="Oshima K."/>
            <person name="Inaba H."/>
            <person name="Suda W."/>
            <person name="Sakamoto M."/>
            <person name="Iino T."/>
            <person name="Kitahara M."/>
            <person name="Oshida Y."/>
            <person name="Iida T."/>
            <person name="Kudo T."/>
            <person name="Itoh T."/>
            <person name="Ohkuma M."/>
        </authorList>
    </citation>
    <scope>NUCLEOTIDE SEQUENCE [LARGE SCALE GENOMIC DNA]</scope>
    <source>
        <strain evidence="10 11">Hi-2</strain>
    </source>
</reference>
<dbReference type="RefSeq" id="WP_210431472.1">
    <property type="nucleotide sequence ID" value="NZ_BKCL01000003.1"/>
</dbReference>
<keyword evidence="6 7" id="KW-0694">RNA-binding</keyword>
<dbReference type="InterPro" id="IPR020568">
    <property type="entry name" value="Ribosomal_Su5_D2-typ_SF"/>
</dbReference>
<comment type="function">
    <text evidence="1 7">RNaseP catalyzes the removal of the 5'-leader sequence from pre-tRNA to produce the mature 5'-terminus. It can also cleave other RNA substrates such as 4.5S RNA. The protein component plays an auxiliary but essential role in vivo by binding to the 5'-leader sequence and broadening the substrate specificity of the ribozyme.</text>
</comment>
<evidence type="ECO:0000313" key="10">
    <source>
        <dbReference type="EMBL" id="GEQ97723.1"/>
    </source>
</evidence>
<comment type="catalytic activity">
    <reaction evidence="7">
        <text>Endonucleolytic cleavage of RNA, removing 5'-extranucleotides from tRNA precursor.</text>
        <dbReference type="EC" id="3.1.26.5"/>
    </reaction>
</comment>
<dbReference type="InterPro" id="IPR020539">
    <property type="entry name" value="RNase_P_CS"/>
</dbReference>
<evidence type="ECO:0000256" key="4">
    <source>
        <dbReference type="ARBA" id="ARBA00022759"/>
    </source>
</evidence>
<dbReference type="GO" id="GO:0030677">
    <property type="term" value="C:ribonuclease P complex"/>
    <property type="evidence" value="ECO:0007669"/>
    <property type="project" value="TreeGrafter"/>
</dbReference>
<dbReference type="NCBIfam" id="TIGR00188">
    <property type="entry name" value="rnpA"/>
    <property type="match status" value="1"/>
</dbReference>
<dbReference type="PANTHER" id="PTHR33992">
    <property type="entry name" value="RIBONUCLEASE P PROTEIN COMPONENT"/>
    <property type="match status" value="1"/>
</dbReference>
<dbReference type="AlphaFoldDB" id="A0A5A7MR82"/>
<keyword evidence="4 7" id="KW-0255">Endonuclease</keyword>
<keyword evidence="3 7" id="KW-0540">Nuclease</keyword>
<dbReference type="PROSITE" id="PS00648">
    <property type="entry name" value="RIBONUCLEASE_P"/>
    <property type="match status" value="1"/>
</dbReference>
<feature type="compositionally biased region" description="Polar residues" evidence="9">
    <location>
        <begin position="24"/>
        <end position="34"/>
    </location>
</feature>
<dbReference type="PANTHER" id="PTHR33992:SF1">
    <property type="entry name" value="RIBONUCLEASE P PROTEIN COMPONENT"/>
    <property type="match status" value="1"/>
</dbReference>
<comment type="caution">
    <text evidence="10">The sequence shown here is derived from an EMBL/GenBank/DDBJ whole genome shotgun (WGS) entry which is preliminary data.</text>
</comment>
<accession>A0A5A7MR82</accession>
<proteinExistence type="inferred from homology"/>
<evidence type="ECO:0000256" key="2">
    <source>
        <dbReference type="ARBA" id="ARBA00022694"/>
    </source>
</evidence>
<keyword evidence="2 7" id="KW-0819">tRNA processing</keyword>
<dbReference type="Gene3D" id="3.30.230.10">
    <property type="match status" value="1"/>
</dbReference>
<organism evidence="10 11">
    <name type="scientific">Iodidimonas gelatinilytica</name>
    <dbReference type="NCBI Taxonomy" id="1236966"/>
    <lineage>
        <taxon>Bacteria</taxon>
        <taxon>Pseudomonadati</taxon>
        <taxon>Pseudomonadota</taxon>
        <taxon>Alphaproteobacteria</taxon>
        <taxon>Iodidimonadales</taxon>
        <taxon>Iodidimonadaceae</taxon>
        <taxon>Iodidimonas</taxon>
    </lineage>
</organism>
<dbReference type="EC" id="3.1.26.5" evidence="7 8"/>
<sequence>MTDKNDHTDRSSMRSVLSLEPQMSPKSGSDSAKTAPSPPQKPALPKKKQIIGLKQRRDYLRVARSGIKAAQPGLVLQAAHRHSQKNPTDTTGKPSGDMPSPAVPATGFGITASKKVGNAVARNRAKRRLRALIAHIFPVEAEAGMDYVLIARSQTVKRPYKALEADLRRALDRVSRRRTP</sequence>
<feature type="region of interest" description="Disordered" evidence="9">
    <location>
        <begin position="1"/>
        <end position="55"/>
    </location>
</feature>
<dbReference type="Proteomes" id="UP000322084">
    <property type="component" value="Unassembled WGS sequence"/>
</dbReference>
<evidence type="ECO:0000256" key="3">
    <source>
        <dbReference type="ARBA" id="ARBA00022722"/>
    </source>
</evidence>
<evidence type="ECO:0000256" key="6">
    <source>
        <dbReference type="ARBA" id="ARBA00022884"/>
    </source>
</evidence>
<feature type="compositionally biased region" description="Basic and acidic residues" evidence="9">
    <location>
        <begin position="1"/>
        <end position="12"/>
    </location>
</feature>
<evidence type="ECO:0000256" key="5">
    <source>
        <dbReference type="ARBA" id="ARBA00022801"/>
    </source>
</evidence>
<dbReference type="HAMAP" id="MF_00227">
    <property type="entry name" value="RNase_P"/>
    <property type="match status" value="1"/>
</dbReference>
<dbReference type="EMBL" id="BKCL01000003">
    <property type="protein sequence ID" value="GEQ97723.1"/>
    <property type="molecule type" value="Genomic_DNA"/>
</dbReference>
<dbReference type="InterPro" id="IPR000100">
    <property type="entry name" value="RNase_P"/>
</dbReference>
<dbReference type="GO" id="GO:0001682">
    <property type="term" value="P:tRNA 5'-leader removal"/>
    <property type="evidence" value="ECO:0007669"/>
    <property type="project" value="UniProtKB-UniRule"/>
</dbReference>
<dbReference type="Pfam" id="PF00825">
    <property type="entry name" value="Ribonuclease_P"/>
    <property type="match status" value="1"/>
</dbReference>
<gene>
    <name evidence="7" type="primary">rnpA</name>
    <name evidence="10" type="ORF">JCM17844_13600</name>
</gene>
<feature type="region of interest" description="Disordered" evidence="9">
    <location>
        <begin position="77"/>
        <end position="100"/>
    </location>
</feature>
<protein>
    <recommendedName>
        <fullName evidence="7 8">Ribonuclease P protein component</fullName>
        <shortName evidence="7">RNase P protein</shortName>
        <shortName evidence="7">RNaseP protein</shortName>
        <ecNumber evidence="7 8">3.1.26.5</ecNumber>
    </recommendedName>
    <alternativeName>
        <fullName evidence="7">Protein C5</fullName>
    </alternativeName>
</protein>
<dbReference type="GO" id="GO:0000049">
    <property type="term" value="F:tRNA binding"/>
    <property type="evidence" value="ECO:0007669"/>
    <property type="project" value="UniProtKB-UniRule"/>
</dbReference>